<comment type="caution">
    <text evidence="8">The sequence shown here is derived from an EMBL/GenBank/DDBJ whole genome shotgun (WGS) entry which is preliminary data.</text>
</comment>
<keyword evidence="4 6" id="KW-0408">Iron</keyword>
<proteinExistence type="inferred from homology"/>
<organism evidence="8 9">
    <name type="scientific">Escallonia rubra</name>
    <dbReference type="NCBI Taxonomy" id="112253"/>
    <lineage>
        <taxon>Eukaryota</taxon>
        <taxon>Viridiplantae</taxon>
        <taxon>Streptophyta</taxon>
        <taxon>Embryophyta</taxon>
        <taxon>Tracheophyta</taxon>
        <taxon>Spermatophyta</taxon>
        <taxon>Magnoliopsida</taxon>
        <taxon>eudicotyledons</taxon>
        <taxon>Gunneridae</taxon>
        <taxon>Pentapetalae</taxon>
        <taxon>asterids</taxon>
        <taxon>campanulids</taxon>
        <taxon>Escalloniales</taxon>
        <taxon>Escalloniaceae</taxon>
        <taxon>Escallonia</taxon>
    </lineage>
</organism>
<evidence type="ECO:0000256" key="1">
    <source>
        <dbReference type="ARBA" id="ARBA00008056"/>
    </source>
</evidence>
<gene>
    <name evidence="8" type="ORF">RJ640_008664</name>
</gene>
<evidence type="ECO:0000256" key="2">
    <source>
        <dbReference type="ARBA" id="ARBA00022723"/>
    </source>
</evidence>
<dbReference type="SUPFAM" id="SSF51197">
    <property type="entry name" value="Clavaminate synthase-like"/>
    <property type="match status" value="1"/>
</dbReference>
<name>A0AA88UH96_9ASTE</name>
<evidence type="ECO:0000313" key="8">
    <source>
        <dbReference type="EMBL" id="KAK2984899.1"/>
    </source>
</evidence>
<dbReference type="Pfam" id="PF03171">
    <property type="entry name" value="2OG-FeII_Oxy"/>
    <property type="match status" value="1"/>
</dbReference>
<dbReference type="InterPro" id="IPR050231">
    <property type="entry name" value="Iron_ascorbate_oxido_reductase"/>
</dbReference>
<feature type="domain" description="Fe2OG dioxygenase" evidence="7">
    <location>
        <begin position="166"/>
        <end position="279"/>
    </location>
</feature>
<dbReference type="InterPro" id="IPR027443">
    <property type="entry name" value="IPNS-like_sf"/>
</dbReference>
<dbReference type="FunFam" id="2.60.120.330:FF:000022">
    <property type="entry name" value="Probable 2-oxoglutarate-dependent dioxygenase AOP1.2"/>
    <property type="match status" value="1"/>
</dbReference>
<dbReference type="GO" id="GO:0046872">
    <property type="term" value="F:metal ion binding"/>
    <property type="evidence" value="ECO:0007669"/>
    <property type="project" value="UniProtKB-KW"/>
</dbReference>
<evidence type="ECO:0000313" key="9">
    <source>
        <dbReference type="Proteomes" id="UP001187471"/>
    </source>
</evidence>
<dbReference type="GO" id="GO:0016705">
    <property type="term" value="F:oxidoreductase activity, acting on paired donors, with incorporation or reduction of molecular oxygen"/>
    <property type="evidence" value="ECO:0007669"/>
    <property type="project" value="UniProtKB-ARBA"/>
</dbReference>
<dbReference type="PROSITE" id="PS51471">
    <property type="entry name" value="FE2OG_OXY"/>
    <property type="match status" value="1"/>
</dbReference>
<dbReference type="InterPro" id="IPR044861">
    <property type="entry name" value="IPNS-like_FE2OG_OXY"/>
</dbReference>
<dbReference type="Proteomes" id="UP001187471">
    <property type="component" value="Unassembled WGS sequence"/>
</dbReference>
<keyword evidence="2 6" id="KW-0479">Metal-binding</keyword>
<evidence type="ECO:0000256" key="3">
    <source>
        <dbReference type="ARBA" id="ARBA00023002"/>
    </source>
</evidence>
<comment type="similarity">
    <text evidence="1 6">Belongs to the iron/ascorbate-dependent oxidoreductase family.</text>
</comment>
<evidence type="ECO:0000259" key="7">
    <source>
        <dbReference type="PROSITE" id="PS51471"/>
    </source>
</evidence>
<evidence type="ECO:0000256" key="5">
    <source>
        <dbReference type="ARBA" id="ARBA00057022"/>
    </source>
</evidence>
<dbReference type="EMBL" id="JAVXUO010001211">
    <property type="protein sequence ID" value="KAK2984899.1"/>
    <property type="molecule type" value="Genomic_DNA"/>
</dbReference>
<dbReference type="InterPro" id="IPR005123">
    <property type="entry name" value="Oxoglu/Fe-dep_dioxygenase_dom"/>
</dbReference>
<evidence type="ECO:0000256" key="4">
    <source>
        <dbReference type="ARBA" id="ARBA00023004"/>
    </source>
</evidence>
<accession>A0AA88UH96</accession>
<keyword evidence="3 6" id="KW-0560">Oxidoreductase</keyword>
<sequence length="325" mass="36704">KRIMASLTKSKLPIIDFSQEKLKPGTGSWLSTANDVRKALEEYGCFVALSNEVSLETRDAMFSAAKDLYDLPMESKVKNTSDLLGFGYGGGFTTMPLFEYFGIEKATTLEGTQTFTDLMWPSGNDDFCETALLLSKKLAALGDMVLQMVFENYGVQRYHDTQIEALAYLMRFIKYRAPMNNENNTGLYPHTDKGFLTILDQNQVKGLEVETKDGEWITFDPSPSAFVVVAGDGLMVSSSRAYDYDVAWSNGRIHSPFHQVTMRGTQDKYTIALFSFMSGMVETPEELVDNQHPLRFKPFNHYGYLRYCGAEGMKYKHPIQFYCGV</sequence>
<dbReference type="Pfam" id="PF14226">
    <property type="entry name" value="DIOX_N"/>
    <property type="match status" value="1"/>
</dbReference>
<feature type="non-terminal residue" evidence="8">
    <location>
        <position position="1"/>
    </location>
</feature>
<keyword evidence="9" id="KW-1185">Reference proteome</keyword>
<evidence type="ECO:0000256" key="6">
    <source>
        <dbReference type="RuleBase" id="RU003682"/>
    </source>
</evidence>
<dbReference type="PANTHER" id="PTHR47990">
    <property type="entry name" value="2-OXOGLUTARATE (2OG) AND FE(II)-DEPENDENT OXYGENASE SUPERFAMILY PROTEIN-RELATED"/>
    <property type="match status" value="1"/>
</dbReference>
<dbReference type="InterPro" id="IPR026992">
    <property type="entry name" value="DIOX_N"/>
</dbReference>
<reference evidence="8" key="1">
    <citation type="submission" date="2022-12" db="EMBL/GenBank/DDBJ databases">
        <title>Draft genome assemblies for two species of Escallonia (Escalloniales).</title>
        <authorList>
            <person name="Chanderbali A."/>
            <person name="Dervinis C."/>
            <person name="Anghel I."/>
            <person name="Soltis D."/>
            <person name="Soltis P."/>
            <person name="Zapata F."/>
        </authorList>
    </citation>
    <scope>NUCLEOTIDE SEQUENCE</scope>
    <source>
        <strain evidence="8">UCBG92.1500</strain>
        <tissue evidence="8">Leaf</tissue>
    </source>
</reference>
<dbReference type="AlphaFoldDB" id="A0AA88UH96"/>
<comment type="function">
    <text evidence="5">Probable 2-oxoglutarate-dependent dioxygenase that may be involved in glucosinolates biosynthesis. May play a role in the production of aliphatic glucosinolates.</text>
</comment>
<dbReference type="Gene3D" id="2.60.120.330">
    <property type="entry name" value="B-lactam Antibiotic, Isopenicillin N Synthase, Chain"/>
    <property type="match status" value="1"/>
</dbReference>
<protein>
    <recommendedName>
        <fullName evidence="7">Fe2OG dioxygenase domain-containing protein</fullName>
    </recommendedName>
</protein>